<protein>
    <submittedName>
        <fullName evidence="1">Uncharacterized protein</fullName>
    </submittedName>
</protein>
<keyword evidence="2" id="KW-1185">Reference proteome</keyword>
<comment type="caution">
    <text evidence="1">The sequence shown here is derived from an EMBL/GenBank/DDBJ whole genome shotgun (WGS) entry which is preliminary data.</text>
</comment>
<organism evidence="1 2">
    <name type="scientific">Echinococcus granulosus</name>
    <name type="common">Hydatid tapeworm</name>
    <dbReference type="NCBI Taxonomy" id="6210"/>
    <lineage>
        <taxon>Eukaryota</taxon>
        <taxon>Metazoa</taxon>
        <taxon>Spiralia</taxon>
        <taxon>Lophotrochozoa</taxon>
        <taxon>Platyhelminthes</taxon>
        <taxon>Cestoda</taxon>
        <taxon>Eucestoda</taxon>
        <taxon>Cyclophyllidea</taxon>
        <taxon>Taeniidae</taxon>
        <taxon>Echinococcus</taxon>
        <taxon>Echinococcus granulosus group</taxon>
    </lineage>
</organism>
<evidence type="ECO:0000313" key="2">
    <source>
        <dbReference type="Proteomes" id="UP000019149"/>
    </source>
</evidence>
<dbReference type="AlphaFoldDB" id="W6U0J9"/>
<dbReference type="EMBL" id="APAU02000238">
    <property type="protein sequence ID" value="EUB54553.1"/>
    <property type="molecule type" value="Genomic_DNA"/>
</dbReference>
<dbReference type="KEGG" id="egl:EGR_10595"/>
<accession>W6U0J9</accession>
<reference evidence="1 2" key="1">
    <citation type="journal article" date="2013" name="Nat. Genet.">
        <title>The genome of the hydatid tapeworm Echinococcus granulosus.</title>
        <authorList>
            <person name="Zheng H."/>
            <person name="Zhang W."/>
            <person name="Zhang L."/>
            <person name="Zhang Z."/>
            <person name="Li J."/>
            <person name="Lu G."/>
            <person name="Zhu Y."/>
            <person name="Wang Y."/>
            <person name="Huang Y."/>
            <person name="Liu J."/>
            <person name="Kang H."/>
            <person name="Chen J."/>
            <person name="Wang L."/>
            <person name="Chen A."/>
            <person name="Yu S."/>
            <person name="Gao Z."/>
            <person name="Jin L."/>
            <person name="Gu W."/>
            <person name="Wang Z."/>
            <person name="Zhao L."/>
            <person name="Shi B."/>
            <person name="Wen H."/>
            <person name="Lin R."/>
            <person name="Jones M.K."/>
            <person name="Brejova B."/>
            <person name="Vinar T."/>
            <person name="Zhao G."/>
            <person name="McManus D.P."/>
            <person name="Chen Z."/>
            <person name="Zhou Y."/>
            <person name="Wang S."/>
        </authorList>
    </citation>
    <scope>NUCLEOTIDE SEQUENCE [LARGE SCALE GENOMIC DNA]</scope>
</reference>
<evidence type="ECO:0000313" key="1">
    <source>
        <dbReference type="EMBL" id="EUB54553.1"/>
    </source>
</evidence>
<dbReference type="GeneID" id="36346310"/>
<proteinExistence type="predicted"/>
<dbReference type="CTD" id="36346310"/>
<sequence length="247" mass="27854">MSSADKVKISRILNKLIFLSMVICWNIKKQMCAHCHNELFIEANKTGRVVSSGAIHEFDAPVVVGKAGLNHILRCVLRFDLKRLCNVDFCKQNLSLNVFCFCILKSISNSLLSVKRKMRNAHFAEHCYGQKSIFKVGLLKNTKNKIIRTAIGNTLLRCKKVGNFKEVVSGFAQAASTRANGIRGSTNNGLNSLLPLDCTRLQKQEFNNHTLTPETRGVYWIKTLQMLTIFMKCERKSHVVASFGYPK</sequence>
<name>W6U0J9_ECHGR</name>
<dbReference type="RefSeq" id="XP_024345749.1">
    <property type="nucleotide sequence ID" value="XM_024499844.1"/>
</dbReference>
<dbReference type="Proteomes" id="UP000019149">
    <property type="component" value="Unassembled WGS sequence"/>
</dbReference>
<gene>
    <name evidence="1" type="ORF">EGR_10595</name>
</gene>